<dbReference type="Pfam" id="PF24509">
    <property type="entry name" value="TXNDC16_2nd"/>
    <property type="match status" value="1"/>
</dbReference>
<organism evidence="4 5">
    <name type="scientific">Mya arenaria</name>
    <name type="common">Soft-shell clam</name>
    <dbReference type="NCBI Taxonomy" id="6604"/>
    <lineage>
        <taxon>Eukaryota</taxon>
        <taxon>Metazoa</taxon>
        <taxon>Spiralia</taxon>
        <taxon>Lophotrochozoa</taxon>
        <taxon>Mollusca</taxon>
        <taxon>Bivalvia</taxon>
        <taxon>Autobranchia</taxon>
        <taxon>Heteroconchia</taxon>
        <taxon>Euheterodonta</taxon>
        <taxon>Imparidentia</taxon>
        <taxon>Neoheterodontei</taxon>
        <taxon>Myida</taxon>
        <taxon>Myoidea</taxon>
        <taxon>Myidae</taxon>
        <taxon>Mya</taxon>
    </lineage>
</organism>
<dbReference type="SUPFAM" id="SSF52833">
    <property type="entry name" value="Thioredoxin-like"/>
    <property type="match status" value="1"/>
</dbReference>
<dbReference type="InterPro" id="IPR040090">
    <property type="entry name" value="TXNDC16"/>
</dbReference>
<dbReference type="InterPro" id="IPR036249">
    <property type="entry name" value="Thioredoxin-like_sf"/>
</dbReference>
<keyword evidence="2" id="KW-0732">Signal</keyword>
<protein>
    <submittedName>
        <fullName evidence="4">TXD16-like protein</fullName>
    </submittedName>
</protein>
<evidence type="ECO:0000256" key="2">
    <source>
        <dbReference type="SAM" id="SignalP"/>
    </source>
</evidence>
<evidence type="ECO:0000256" key="1">
    <source>
        <dbReference type="SAM" id="MobiDB-lite"/>
    </source>
</evidence>
<gene>
    <name evidence="4" type="ORF">MAR_000064</name>
</gene>
<feature type="region of interest" description="Disordered" evidence="1">
    <location>
        <begin position="636"/>
        <end position="679"/>
    </location>
</feature>
<feature type="domain" description="TXNDC16 second thioredoxin-like" evidence="3">
    <location>
        <begin position="85"/>
        <end position="138"/>
    </location>
</feature>
<feature type="chain" id="PRO_5046133354" evidence="2">
    <location>
        <begin position="20"/>
        <end position="756"/>
    </location>
</feature>
<evidence type="ECO:0000313" key="5">
    <source>
        <dbReference type="Proteomes" id="UP001164746"/>
    </source>
</evidence>
<dbReference type="PANTHER" id="PTHR22699">
    <property type="entry name" value="THIOREDOXIN DOMAIN-CONTAINING PROTEIN 16"/>
    <property type="match status" value="1"/>
</dbReference>
<reference evidence="4" key="1">
    <citation type="submission" date="2022-11" db="EMBL/GenBank/DDBJ databases">
        <title>Centuries of genome instability and evolution in soft-shell clam transmissible cancer (bioRxiv).</title>
        <authorList>
            <person name="Hart S.F.M."/>
            <person name="Yonemitsu M.A."/>
            <person name="Giersch R.M."/>
            <person name="Beal B.F."/>
            <person name="Arriagada G."/>
            <person name="Davis B.W."/>
            <person name="Ostrander E.A."/>
            <person name="Goff S.P."/>
            <person name="Metzger M.J."/>
        </authorList>
    </citation>
    <scope>NUCLEOTIDE SEQUENCE</scope>
    <source>
        <strain evidence="4">MELC-2E11</strain>
        <tissue evidence="4">Siphon/mantle</tissue>
    </source>
</reference>
<feature type="compositionally biased region" description="Basic and acidic residues" evidence="1">
    <location>
        <begin position="700"/>
        <end position="756"/>
    </location>
</feature>
<dbReference type="CDD" id="cd02961">
    <property type="entry name" value="PDI_a_family"/>
    <property type="match status" value="1"/>
</dbReference>
<feature type="compositionally biased region" description="Basic and acidic residues" evidence="1">
    <location>
        <begin position="660"/>
        <end position="679"/>
    </location>
</feature>
<dbReference type="InterPro" id="IPR057642">
    <property type="entry name" value="TXNDC16_2nd"/>
</dbReference>
<accession>A0ABY7FB77</accession>
<sequence>METTQRIAILVVLLYAAECLDVDFESAKITQLYNRDEVAEFTKAPQVTMMYFYKKDVKNGNPLLQLELETLFDVNAILSNMLQLVLLKDVPILQNREEVERYLKTQRGKKDIVFGHMKAIGTLEHRVFMEVAYAYMDKLNLPPHSKKDKLTLWWVWTEQMGPDDTRFHNIRYKGETSLTAIARFIKVITNKKMYDMPANGMDPPYLALEVPVVQFYYDQLSMSQVHQTAHVMSRFFGGNVGIVLINTDAEEVKKMIAYQGLVPAVSITMSKDMPEKFLPETFTTDNIAGFLENELGGEPMYPDLHDDHPESDHEEGEPAMYDDDMEEMDDRPPDLGVEEVDSISMANLRMFGESVEKLSEQTTLSIARVNCYDWTDVCGREDINIYPILRIYRLGKKAWDYSGPQDVQAMFTTMKLLELSPPVYVQDGSVLMEYLIGRGVTVETNLKGVTNITVTGIFSDKNKKEMEIFKTLAEQSRERIMFVYSDIKEVDGILTPLMFPEIRQHFSSLLIVFTDNSDKSQESADIVRELVKTQHFNNISFNMMPVSDSSSVGYKVLKKYTMDTSLPHISLVNLNKGEVFNYGEPEVGLPVLTQWLEGVTQGNIPSEVKLTSGDWTPKIKGYNFLKIMEWEAERDRRKQKVVVKNQPVPDEIPMDEYSDAGEKMDQQSRLQEDQDDSDTRRDLLELQGSRLYNHGHGHHKEGQGHGLDQGHMKETEEKMGVKSDEHDSYSGERTGVDENNNEMKTKTIGKHDPSEL</sequence>
<feature type="signal peptide" evidence="2">
    <location>
        <begin position="1"/>
        <end position="19"/>
    </location>
</feature>
<feature type="region of interest" description="Disordered" evidence="1">
    <location>
        <begin position="692"/>
        <end position="756"/>
    </location>
</feature>
<keyword evidence="5" id="KW-1185">Reference proteome</keyword>
<dbReference type="Gene3D" id="3.40.30.10">
    <property type="entry name" value="Glutaredoxin"/>
    <property type="match status" value="1"/>
</dbReference>
<dbReference type="Proteomes" id="UP001164746">
    <property type="component" value="Chromosome 11"/>
</dbReference>
<evidence type="ECO:0000313" key="4">
    <source>
        <dbReference type="EMBL" id="WAR18226.1"/>
    </source>
</evidence>
<evidence type="ECO:0000259" key="3">
    <source>
        <dbReference type="Pfam" id="PF24509"/>
    </source>
</evidence>
<name>A0ABY7FB77_MYAAR</name>
<dbReference type="EMBL" id="CP111022">
    <property type="protein sequence ID" value="WAR18226.1"/>
    <property type="molecule type" value="Genomic_DNA"/>
</dbReference>
<proteinExistence type="predicted"/>
<dbReference type="PANTHER" id="PTHR22699:SF1">
    <property type="entry name" value="THIOREDOXIN DOMAIN-CONTAINING PROTEIN 16"/>
    <property type="match status" value="1"/>
</dbReference>